<dbReference type="Gene3D" id="3.40.50.1820">
    <property type="entry name" value="alpha/beta hydrolase"/>
    <property type="match status" value="1"/>
</dbReference>
<feature type="domain" description="Carrier" evidence="3">
    <location>
        <begin position="178"/>
        <end position="211"/>
    </location>
</feature>
<dbReference type="Pfam" id="PF13193">
    <property type="entry name" value="AMP-binding_C"/>
    <property type="match status" value="1"/>
</dbReference>
<keyword evidence="5" id="KW-1185">Reference proteome</keyword>
<accession>A0A1W9Z0M4</accession>
<dbReference type="OrthoDB" id="2472181at2"/>
<comment type="caution">
    <text evidence="4">The sequence shown here is derived from an EMBL/GenBank/DDBJ whole genome shotgun (WGS) entry which is preliminary data.</text>
</comment>
<dbReference type="InterPro" id="IPR025110">
    <property type="entry name" value="AMP-bd_C"/>
</dbReference>
<dbReference type="PROSITE" id="PS50075">
    <property type="entry name" value="CARRIER"/>
    <property type="match status" value="1"/>
</dbReference>
<evidence type="ECO:0000313" key="5">
    <source>
        <dbReference type="Proteomes" id="UP000192707"/>
    </source>
</evidence>
<evidence type="ECO:0000256" key="1">
    <source>
        <dbReference type="ARBA" id="ARBA00022450"/>
    </source>
</evidence>
<dbReference type="InterPro" id="IPR029058">
    <property type="entry name" value="AB_hydrolase_fold"/>
</dbReference>
<sequence>FVLDGWLRPVPAGVVGELYVAGAGVGVGYWRRPGLSASRFVACPFGEPGMRMYRTGDLVYWGFDGQLRYVGRADEQVKIRGYRIELGEIQAALGGVDGVVQAAVVARADGAGDTRLVGYVTGTVDPAAVRAAVAERLPGYMVPAAVVVLESLPLTVNGKLDTRALPAPDYRNADNYRPPSTAVEEILAGIYAQVLGLSRVGVDDSFFDLGG</sequence>
<dbReference type="Gene3D" id="3.30.300.30">
    <property type="match status" value="1"/>
</dbReference>
<dbReference type="GO" id="GO:0043041">
    <property type="term" value="P:amino acid activation for nonribosomal peptide biosynthetic process"/>
    <property type="evidence" value="ECO:0007669"/>
    <property type="project" value="TreeGrafter"/>
</dbReference>
<dbReference type="EMBL" id="MVHG01000229">
    <property type="protein sequence ID" value="ORA05570.1"/>
    <property type="molecule type" value="Genomic_DNA"/>
</dbReference>
<dbReference type="AlphaFoldDB" id="A0A1W9Z0M4"/>
<dbReference type="GO" id="GO:0031177">
    <property type="term" value="F:phosphopantetheine binding"/>
    <property type="evidence" value="ECO:0007669"/>
    <property type="project" value="TreeGrafter"/>
</dbReference>
<dbReference type="Proteomes" id="UP000192707">
    <property type="component" value="Unassembled WGS sequence"/>
</dbReference>
<gene>
    <name evidence="4" type="ORF">BST14_28350</name>
</gene>
<dbReference type="GO" id="GO:0005829">
    <property type="term" value="C:cytosol"/>
    <property type="evidence" value="ECO:0007669"/>
    <property type="project" value="TreeGrafter"/>
</dbReference>
<name>A0A1W9Z0M4_MYCAI</name>
<reference evidence="4 5" key="1">
    <citation type="submission" date="2016-12" db="EMBL/GenBank/DDBJ databases">
        <title>The new phylogeny of genus Mycobacterium.</title>
        <authorList>
            <person name="Tortoli E."/>
            <person name="Trovato A."/>
            <person name="Cirillo D.M."/>
        </authorList>
    </citation>
    <scope>NUCLEOTIDE SEQUENCE [LARGE SCALE GENOMIC DNA]</scope>
    <source>
        <strain evidence="4 5">DSM 45069</strain>
    </source>
</reference>
<dbReference type="Gene3D" id="2.30.38.10">
    <property type="entry name" value="Luciferase, Domain 3"/>
    <property type="match status" value="1"/>
</dbReference>
<dbReference type="InterPro" id="IPR045851">
    <property type="entry name" value="AMP-bd_C_sf"/>
</dbReference>
<protein>
    <recommendedName>
        <fullName evidence="3">Carrier domain-containing protein</fullName>
    </recommendedName>
</protein>
<keyword evidence="1" id="KW-0596">Phosphopantetheine</keyword>
<feature type="non-terminal residue" evidence="4">
    <location>
        <position position="211"/>
    </location>
</feature>
<dbReference type="RefSeq" id="WP_142279685.1">
    <property type="nucleotide sequence ID" value="NZ_MVHG01000229.1"/>
</dbReference>
<evidence type="ECO:0000256" key="2">
    <source>
        <dbReference type="ARBA" id="ARBA00022553"/>
    </source>
</evidence>
<evidence type="ECO:0000259" key="3">
    <source>
        <dbReference type="PROSITE" id="PS50075"/>
    </source>
</evidence>
<dbReference type="PANTHER" id="PTHR45527:SF1">
    <property type="entry name" value="FATTY ACID SYNTHASE"/>
    <property type="match status" value="1"/>
</dbReference>
<evidence type="ECO:0000313" key="4">
    <source>
        <dbReference type="EMBL" id="ORA05570.1"/>
    </source>
</evidence>
<keyword evidence="2" id="KW-0597">Phosphoprotein</keyword>
<dbReference type="GO" id="GO:0044550">
    <property type="term" value="P:secondary metabolite biosynthetic process"/>
    <property type="evidence" value="ECO:0007669"/>
    <property type="project" value="TreeGrafter"/>
</dbReference>
<dbReference type="InterPro" id="IPR009081">
    <property type="entry name" value="PP-bd_ACP"/>
</dbReference>
<feature type="non-terminal residue" evidence="4">
    <location>
        <position position="1"/>
    </location>
</feature>
<dbReference type="FunFam" id="3.30.300.30:FF:000010">
    <property type="entry name" value="Enterobactin synthetase component F"/>
    <property type="match status" value="1"/>
</dbReference>
<dbReference type="PANTHER" id="PTHR45527">
    <property type="entry name" value="NONRIBOSOMAL PEPTIDE SYNTHETASE"/>
    <property type="match status" value="1"/>
</dbReference>
<dbReference type="SUPFAM" id="SSF56801">
    <property type="entry name" value="Acetyl-CoA synthetase-like"/>
    <property type="match status" value="1"/>
</dbReference>
<proteinExistence type="predicted"/>
<organism evidence="4 5">
    <name type="scientific">Mycobacterium arosiense ATCC BAA-1401 = DSM 45069</name>
    <dbReference type="NCBI Taxonomy" id="1265311"/>
    <lineage>
        <taxon>Bacteria</taxon>
        <taxon>Bacillati</taxon>
        <taxon>Actinomycetota</taxon>
        <taxon>Actinomycetes</taxon>
        <taxon>Mycobacteriales</taxon>
        <taxon>Mycobacteriaceae</taxon>
        <taxon>Mycobacterium</taxon>
        <taxon>Mycobacterium avium complex (MAC)</taxon>
    </lineage>
</organism>